<sequence>MLGTVAPSGTSGGGASTNSSGGGRTHGRTNHHHRIPLFELLSLRDSDGSGGSFV</sequence>
<gene>
    <name evidence="2" type="ORF">PIB30_098859</name>
</gene>
<name>A0ABU6RXE3_9FABA</name>
<dbReference type="EMBL" id="JASCZI010032787">
    <property type="protein sequence ID" value="MED6128539.1"/>
    <property type="molecule type" value="Genomic_DNA"/>
</dbReference>
<evidence type="ECO:0000313" key="2">
    <source>
        <dbReference type="EMBL" id="MED6128539.1"/>
    </source>
</evidence>
<organism evidence="2 3">
    <name type="scientific">Stylosanthes scabra</name>
    <dbReference type="NCBI Taxonomy" id="79078"/>
    <lineage>
        <taxon>Eukaryota</taxon>
        <taxon>Viridiplantae</taxon>
        <taxon>Streptophyta</taxon>
        <taxon>Embryophyta</taxon>
        <taxon>Tracheophyta</taxon>
        <taxon>Spermatophyta</taxon>
        <taxon>Magnoliopsida</taxon>
        <taxon>eudicotyledons</taxon>
        <taxon>Gunneridae</taxon>
        <taxon>Pentapetalae</taxon>
        <taxon>rosids</taxon>
        <taxon>fabids</taxon>
        <taxon>Fabales</taxon>
        <taxon>Fabaceae</taxon>
        <taxon>Papilionoideae</taxon>
        <taxon>50 kb inversion clade</taxon>
        <taxon>dalbergioids sensu lato</taxon>
        <taxon>Dalbergieae</taxon>
        <taxon>Pterocarpus clade</taxon>
        <taxon>Stylosanthes</taxon>
    </lineage>
</organism>
<feature type="compositionally biased region" description="Gly residues" evidence="1">
    <location>
        <begin position="10"/>
        <end position="24"/>
    </location>
</feature>
<keyword evidence="3" id="KW-1185">Reference proteome</keyword>
<accession>A0ABU6RXE3</accession>
<evidence type="ECO:0000256" key="1">
    <source>
        <dbReference type="SAM" id="MobiDB-lite"/>
    </source>
</evidence>
<protein>
    <submittedName>
        <fullName evidence="2">Uncharacterized protein</fullName>
    </submittedName>
</protein>
<reference evidence="2 3" key="1">
    <citation type="journal article" date="2023" name="Plants (Basel)">
        <title>Bridging the Gap: Combining Genomics and Transcriptomics Approaches to Understand Stylosanthes scabra, an Orphan Legume from the Brazilian Caatinga.</title>
        <authorList>
            <person name="Ferreira-Neto J.R.C."/>
            <person name="da Silva M.D."/>
            <person name="Binneck E."/>
            <person name="de Melo N.F."/>
            <person name="da Silva R.H."/>
            <person name="de Melo A.L.T.M."/>
            <person name="Pandolfi V."/>
            <person name="Bustamante F.O."/>
            <person name="Brasileiro-Vidal A.C."/>
            <person name="Benko-Iseppon A.M."/>
        </authorList>
    </citation>
    <scope>NUCLEOTIDE SEQUENCE [LARGE SCALE GENOMIC DNA]</scope>
    <source>
        <tissue evidence="2">Leaves</tissue>
    </source>
</reference>
<comment type="caution">
    <text evidence="2">The sequence shown here is derived from an EMBL/GenBank/DDBJ whole genome shotgun (WGS) entry which is preliminary data.</text>
</comment>
<dbReference type="Proteomes" id="UP001341840">
    <property type="component" value="Unassembled WGS sequence"/>
</dbReference>
<evidence type="ECO:0000313" key="3">
    <source>
        <dbReference type="Proteomes" id="UP001341840"/>
    </source>
</evidence>
<feature type="compositionally biased region" description="Basic residues" evidence="1">
    <location>
        <begin position="25"/>
        <end position="35"/>
    </location>
</feature>
<feature type="region of interest" description="Disordered" evidence="1">
    <location>
        <begin position="1"/>
        <end position="37"/>
    </location>
</feature>
<proteinExistence type="predicted"/>